<reference evidence="2 5" key="1">
    <citation type="submission" date="2021-11" db="EMBL/GenBank/DDBJ databases">
        <title>Draft genome sequence of Capnocytophaga sp. strain KC07075 isolated from cat oral cavity.</title>
        <authorList>
            <person name="Suzuki M."/>
            <person name="Imaoka K."/>
            <person name="Kimura M."/>
            <person name="Morikawa S."/>
            <person name="Maeda K."/>
        </authorList>
    </citation>
    <scope>NUCLEOTIDE SEQUENCE</scope>
    <source>
        <strain evidence="2">KC07075</strain>
        <strain evidence="3 5">KC07079</strain>
    </source>
</reference>
<sequence length="222" mass="25482">MLVTQTLWAQYNELGLFVGGANAVTDIGKAVYVNPNKWAIGILYKRNLHTRLSFRADLKYLTLWDNDAQSDIVARQNRGFSFENEVIEIGAGIEYNFLDFDTHQPFDVLFTPYFHTGIYYFEQNYLQFQNLTTTPQTALISKKEPIGTWAIPFTLGIKTRLGNTRFLLGAEVSARYTFSNNLEGSKPNDSSKRFGNFNNNDWYFVSGLYITYTFGQKPCDCF</sequence>
<dbReference type="EMBL" id="BQKB01000013">
    <property type="protein sequence ID" value="GJM52423.1"/>
    <property type="molecule type" value="Genomic_DNA"/>
</dbReference>
<protein>
    <recommendedName>
        <fullName evidence="1">DUF6089 domain-containing protein</fullName>
    </recommendedName>
</protein>
<dbReference type="Proteomes" id="UP001207736">
    <property type="component" value="Unassembled WGS sequence"/>
</dbReference>
<dbReference type="EMBL" id="BQKA01000006">
    <property type="protein sequence ID" value="GJM49272.1"/>
    <property type="molecule type" value="Genomic_DNA"/>
</dbReference>
<gene>
    <name evidence="2" type="ORF">RCZ15_02470</name>
    <name evidence="3" type="ORF">RCZ16_07400</name>
</gene>
<name>A0AAV5APU9_9FLAO</name>
<evidence type="ECO:0000313" key="5">
    <source>
        <dbReference type="Proteomes" id="UP001208692"/>
    </source>
</evidence>
<organism evidence="2 4">
    <name type="scientific">Capnocytophaga catalasegens</name>
    <dbReference type="NCBI Taxonomy" id="1004260"/>
    <lineage>
        <taxon>Bacteria</taxon>
        <taxon>Pseudomonadati</taxon>
        <taxon>Bacteroidota</taxon>
        <taxon>Flavobacteriia</taxon>
        <taxon>Flavobacteriales</taxon>
        <taxon>Flavobacteriaceae</taxon>
        <taxon>Capnocytophaga</taxon>
    </lineage>
</organism>
<evidence type="ECO:0000313" key="2">
    <source>
        <dbReference type="EMBL" id="GJM49272.1"/>
    </source>
</evidence>
<feature type="domain" description="DUF6089" evidence="1">
    <location>
        <begin position="3"/>
        <end position="221"/>
    </location>
</feature>
<dbReference type="AlphaFoldDB" id="A0AAV5APU9"/>
<evidence type="ECO:0000313" key="3">
    <source>
        <dbReference type="EMBL" id="GJM52423.1"/>
    </source>
</evidence>
<proteinExistence type="predicted"/>
<dbReference type="Pfam" id="PF19573">
    <property type="entry name" value="DUF6089"/>
    <property type="match status" value="1"/>
</dbReference>
<keyword evidence="5" id="KW-1185">Reference proteome</keyword>
<evidence type="ECO:0000313" key="4">
    <source>
        <dbReference type="Proteomes" id="UP001207736"/>
    </source>
</evidence>
<comment type="caution">
    <text evidence="2">The sequence shown here is derived from an EMBL/GenBank/DDBJ whole genome shotgun (WGS) entry which is preliminary data.</text>
</comment>
<accession>A0AAV5APU9</accession>
<evidence type="ECO:0000259" key="1">
    <source>
        <dbReference type="Pfam" id="PF19573"/>
    </source>
</evidence>
<dbReference type="Proteomes" id="UP001208692">
    <property type="component" value="Unassembled WGS sequence"/>
</dbReference>
<dbReference type="InterPro" id="IPR045743">
    <property type="entry name" value="DUF6089"/>
</dbReference>